<dbReference type="SUPFAM" id="SSF48403">
    <property type="entry name" value="Ankyrin repeat"/>
    <property type="match status" value="1"/>
</dbReference>
<proteinExistence type="predicted"/>
<name>A0A381YI93_9ZZZZ</name>
<dbReference type="PROSITE" id="PS50297">
    <property type="entry name" value="ANK_REP_REGION"/>
    <property type="match status" value="1"/>
</dbReference>
<evidence type="ECO:0000256" key="2">
    <source>
        <dbReference type="ARBA" id="ARBA00023043"/>
    </source>
</evidence>
<protein>
    <submittedName>
        <fullName evidence="3">Uncharacterized protein</fullName>
    </submittedName>
</protein>
<keyword evidence="2" id="KW-0040">ANK repeat</keyword>
<dbReference type="Gene3D" id="1.25.40.20">
    <property type="entry name" value="Ankyrin repeat-containing domain"/>
    <property type="match status" value="1"/>
</dbReference>
<evidence type="ECO:0000256" key="1">
    <source>
        <dbReference type="ARBA" id="ARBA00022737"/>
    </source>
</evidence>
<accession>A0A381YI93</accession>
<dbReference type="EMBL" id="UINC01018218">
    <property type="protein sequence ID" value="SVA76322.1"/>
    <property type="molecule type" value="Genomic_DNA"/>
</dbReference>
<gene>
    <name evidence="3" type="ORF">METZ01_LOCUS129176</name>
</gene>
<reference evidence="3" key="1">
    <citation type="submission" date="2018-05" db="EMBL/GenBank/DDBJ databases">
        <authorList>
            <person name="Lanie J.A."/>
            <person name="Ng W.-L."/>
            <person name="Kazmierczak K.M."/>
            <person name="Andrzejewski T.M."/>
            <person name="Davidsen T.M."/>
            <person name="Wayne K.J."/>
            <person name="Tettelin H."/>
            <person name="Glass J.I."/>
            <person name="Rusch D."/>
            <person name="Podicherti R."/>
            <person name="Tsui H.-C.T."/>
            <person name="Winkler M.E."/>
        </authorList>
    </citation>
    <scope>NUCLEOTIDE SEQUENCE</scope>
</reference>
<dbReference type="Pfam" id="PF12796">
    <property type="entry name" value="Ank_2"/>
    <property type="match status" value="1"/>
</dbReference>
<dbReference type="InterPro" id="IPR002110">
    <property type="entry name" value="Ankyrin_rpt"/>
</dbReference>
<keyword evidence="1" id="KW-0677">Repeat</keyword>
<organism evidence="3">
    <name type="scientific">marine metagenome</name>
    <dbReference type="NCBI Taxonomy" id="408172"/>
    <lineage>
        <taxon>unclassified sequences</taxon>
        <taxon>metagenomes</taxon>
        <taxon>ecological metagenomes</taxon>
    </lineage>
</organism>
<dbReference type="SMART" id="SM00248">
    <property type="entry name" value="ANK"/>
    <property type="match status" value="3"/>
</dbReference>
<evidence type="ECO:0000313" key="3">
    <source>
        <dbReference type="EMBL" id="SVA76322.1"/>
    </source>
</evidence>
<dbReference type="PANTHER" id="PTHR24171">
    <property type="entry name" value="ANKYRIN REPEAT DOMAIN-CONTAINING PROTEIN 39-RELATED"/>
    <property type="match status" value="1"/>
</dbReference>
<dbReference type="AlphaFoldDB" id="A0A381YI93"/>
<dbReference type="InterPro" id="IPR036770">
    <property type="entry name" value="Ankyrin_rpt-contain_sf"/>
</dbReference>
<sequence length="131" mass="13994">MKHLLITTIAAVLLVGCGTIHQSIVPAPYTYISIHQAAMYGSTITVNQHLSVGTDVNAKDEEGGTPLHFATGWDHKEIVELLIDAGADVNAKDDIGDTPLDVAIQLKQTEIAELLGKHGGKTRKELEAEGK</sequence>
<dbReference type="PROSITE" id="PS50088">
    <property type="entry name" value="ANK_REPEAT"/>
    <property type="match status" value="1"/>
</dbReference>
<dbReference type="PROSITE" id="PS51257">
    <property type="entry name" value="PROKAR_LIPOPROTEIN"/>
    <property type="match status" value="1"/>
</dbReference>